<dbReference type="FunFam" id="3.40.50.2300:FF:000001">
    <property type="entry name" value="DNA-binding response regulator PhoB"/>
    <property type="match status" value="1"/>
</dbReference>
<dbReference type="SMART" id="SM00862">
    <property type="entry name" value="Trans_reg_C"/>
    <property type="match status" value="1"/>
</dbReference>
<keyword evidence="6" id="KW-0804">Transcription</keyword>
<dbReference type="PROSITE" id="PS51755">
    <property type="entry name" value="OMPR_PHOB"/>
    <property type="match status" value="1"/>
</dbReference>
<keyword evidence="4" id="KW-0805">Transcription regulation</keyword>
<sequence>MRKSLVLVVDDEWNMRNLLRVYLTKGNFDVIEAKDGHEALSTIQHQNIDLIILDIMMPGMDGWEVCAHIRQTSRTPILMLTARTETKDKVQGLTMGADDYLVKPFEPEEMMARVKALLRRSEGTSSNSTILTIQDMKIDPEKRKAYIHDQPFELTPKEFDLLCVLINHPGRVFSREVLLDQIWGNDYFGDLRTVDTHVKNVREKVRKAGLTYSPIQTVWGVGYKSKDLEERK</sequence>
<dbReference type="GO" id="GO:0000976">
    <property type="term" value="F:transcription cis-regulatory region binding"/>
    <property type="evidence" value="ECO:0007669"/>
    <property type="project" value="TreeGrafter"/>
</dbReference>
<dbReference type="InterPro" id="IPR011006">
    <property type="entry name" value="CheY-like_superfamily"/>
</dbReference>
<dbReference type="FunFam" id="1.10.10.10:FF:000018">
    <property type="entry name" value="DNA-binding response regulator ResD"/>
    <property type="match status" value="1"/>
</dbReference>
<dbReference type="Pfam" id="PF00072">
    <property type="entry name" value="Response_reg"/>
    <property type="match status" value="1"/>
</dbReference>
<organism evidence="11 12">
    <name type="scientific">Salipaludibacillus neizhouensis</name>
    <dbReference type="NCBI Taxonomy" id="885475"/>
    <lineage>
        <taxon>Bacteria</taxon>
        <taxon>Bacillati</taxon>
        <taxon>Bacillota</taxon>
        <taxon>Bacilli</taxon>
        <taxon>Bacillales</taxon>
        <taxon>Bacillaceae</taxon>
    </lineage>
</organism>
<dbReference type="Proteomes" id="UP000281498">
    <property type="component" value="Unassembled WGS sequence"/>
</dbReference>
<dbReference type="OrthoDB" id="9790442at2"/>
<dbReference type="SUPFAM" id="SSF52172">
    <property type="entry name" value="CheY-like"/>
    <property type="match status" value="1"/>
</dbReference>
<dbReference type="AlphaFoldDB" id="A0A3A9KF00"/>
<evidence type="ECO:0000259" key="10">
    <source>
        <dbReference type="PROSITE" id="PS51755"/>
    </source>
</evidence>
<evidence type="ECO:0000256" key="5">
    <source>
        <dbReference type="ARBA" id="ARBA00023125"/>
    </source>
</evidence>
<comment type="subcellular location">
    <subcellularLocation>
        <location evidence="1">Cytoplasm</location>
    </subcellularLocation>
</comment>
<evidence type="ECO:0000256" key="8">
    <source>
        <dbReference type="PROSITE-ProRule" id="PRU01091"/>
    </source>
</evidence>
<evidence type="ECO:0000256" key="7">
    <source>
        <dbReference type="PROSITE-ProRule" id="PRU00169"/>
    </source>
</evidence>
<dbReference type="PROSITE" id="PS50110">
    <property type="entry name" value="RESPONSE_REGULATORY"/>
    <property type="match status" value="1"/>
</dbReference>
<proteinExistence type="predicted"/>
<dbReference type="Gene3D" id="3.40.50.2300">
    <property type="match status" value="1"/>
</dbReference>
<feature type="domain" description="OmpR/PhoB-type" evidence="10">
    <location>
        <begin position="128"/>
        <end position="227"/>
    </location>
</feature>
<dbReference type="EMBL" id="PDOE01000001">
    <property type="protein sequence ID" value="RKL69230.1"/>
    <property type="molecule type" value="Genomic_DNA"/>
</dbReference>
<dbReference type="GO" id="GO:0006355">
    <property type="term" value="P:regulation of DNA-templated transcription"/>
    <property type="evidence" value="ECO:0007669"/>
    <property type="project" value="InterPro"/>
</dbReference>
<feature type="DNA-binding region" description="OmpR/PhoB-type" evidence="8">
    <location>
        <begin position="128"/>
        <end position="227"/>
    </location>
</feature>
<dbReference type="GO" id="GO:0005829">
    <property type="term" value="C:cytosol"/>
    <property type="evidence" value="ECO:0007669"/>
    <property type="project" value="TreeGrafter"/>
</dbReference>
<name>A0A3A9KF00_9BACI</name>
<evidence type="ECO:0000313" key="12">
    <source>
        <dbReference type="Proteomes" id="UP000281498"/>
    </source>
</evidence>
<keyword evidence="12" id="KW-1185">Reference proteome</keyword>
<accession>A0A3A9KF00</accession>
<evidence type="ECO:0000256" key="2">
    <source>
        <dbReference type="ARBA" id="ARBA00022553"/>
    </source>
</evidence>
<keyword evidence="5 8" id="KW-0238">DNA-binding</keyword>
<protein>
    <submittedName>
        <fullName evidence="11">DNA-binding response regulator</fullName>
    </submittedName>
</protein>
<dbReference type="RefSeq" id="WP_110936131.1">
    <property type="nucleotide sequence ID" value="NZ_KZ614146.1"/>
</dbReference>
<feature type="modified residue" description="4-aspartylphosphate" evidence="7">
    <location>
        <position position="54"/>
    </location>
</feature>
<evidence type="ECO:0000259" key="9">
    <source>
        <dbReference type="PROSITE" id="PS50110"/>
    </source>
</evidence>
<dbReference type="CDD" id="cd17574">
    <property type="entry name" value="REC_OmpR"/>
    <property type="match status" value="1"/>
</dbReference>
<dbReference type="GO" id="GO:0000156">
    <property type="term" value="F:phosphorelay response regulator activity"/>
    <property type="evidence" value="ECO:0007669"/>
    <property type="project" value="TreeGrafter"/>
</dbReference>
<dbReference type="InterPro" id="IPR001867">
    <property type="entry name" value="OmpR/PhoB-type_DNA-bd"/>
</dbReference>
<dbReference type="CDD" id="cd00383">
    <property type="entry name" value="trans_reg_C"/>
    <property type="match status" value="1"/>
</dbReference>
<dbReference type="GO" id="GO:0032993">
    <property type="term" value="C:protein-DNA complex"/>
    <property type="evidence" value="ECO:0007669"/>
    <property type="project" value="TreeGrafter"/>
</dbReference>
<comment type="caution">
    <text evidence="11">The sequence shown here is derived from an EMBL/GenBank/DDBJ whole genome shotgun (WGS) entry which is preliminary data.</text>
</comment>
<keyword evidence="3" id="KW-0902">Two-component regulatory system</keyword>
<dbReference type="PANTHER" id="PTHR48111">
    <property type="entry name" value="REGULATOR OF RPOS"/>
    <property type="match status" value="1"/>
</dbReference>
<evidence type="ECO:0000256" key="1">
    <source>
        <dbReference type="ARBA" id="ARBA00004496"/>
    </source>
</evidence>
<evidence type="ECO:0000256" key="3">
    <source>
        <dbReference type="ARBA" id="ARBA00023012"/>
    </source>
</evidence>
<evidence type="ECO:0000313" key="11">
    <source>
        <dbReference type="EMBL" id="RKL69230.1"/>
    </source>
</evidence>
<evidence type="ECO:0000256" key="6">
    <source>
        <dbReference type="ARBA" id="ARBA00023163"/>
    </source>
</evidence>
<dbReference type="Gene3D" id="6.10.250.690">
    <property type="match status" value="1"/>
</dbReference>
<dbReference type="InterPro" id="IPR036388">
    <property type="entry name" value="WH-like_DNA-bd_sf"/>
</dbReference>
<gene>
    <name evidence="11" type="ORF">CR203_04145</name>
</gene>
<dbReference type="Gene3D" id="1.10.10.10">
    <property type="entry name" value="Winged helix-like DNA-binding domain superfamily/Winged helix DNA-binding domain"/>
    <property type="match status" value="1"/>
</dbReference>
<feature type="domain" description="Response regulatory" evidence="9">
    <location>
        <begin position="5"/>
        <end position="118"/>
    </location>
</feature>
<evidence type="ECO:0000256" key="4">
    <source>
        <dbReference type="ARBA" id="ARBA00023015"/>
    </source>
</evidence>
<keyword evidence="2 7" id="KW-0597">Phosphoprotein</keyword>
<dbReference type="Pfam" id="PF00486">
    <property type="entry name" value="Trans_reg_C"/>
    <property type="match status" value="1"/>
</dbReference>
<dbReference type="SMART" id="SM00448">
    <property type="entry name" value="REC"/>
    <property type="match status" value="1"/>
</dbReference>
<dbReference type="InterPro" id="IPR001789">
    <property type="entry name" value="Sig_transdc_resp-reg_receiver"/>
</dbReference>
<dbReference type="PANTHER" id="PTHR48111:SF40">
    <property type="entry name" value="PHOSPHATE REGULON TRANSCRIPTIONAL REGULATORY PROTEIN PHOB"/>
    <property type="match status" value="1"/>
</dbReference>
<dbReference type="InterPro" id="IPR039420">
    <property type="entry name" value="WalR-like"/>
</dbReference>
<reference evidence="11 12" key="1">
    <citation type="submission" date="2017-10" db="EMBL/GenBank/DDBJ databases">
        <title>Bacillus sp. nov., a halophilic bacterium isolated from a Keqin Lake.</title>
        <authorList>
            <person name="Wang H."/>
        </authorList>
    </citation>
    <scope>NUCLEOTIDE SEQUENCE [LARGE SCALE GENOMIC DNA]</scope>
    <source>
        <strain evidence="11 12">KCTC 13187</strain>
    </source>
</reference>